<dbReference type="Proteomes" id="UP000196027">
    <property type="component" value="Chromosome"/>
</dbReference>
<dbReference type="RefSeq" id="WP_087460411.1">
    <property type="nucleotide sequence ID" value="NZ_CP021425.1"/>
</dbReference>
<dbReference type="GO" id="GO:0004368">
    <property type="term" value="F:glycerol-3-phosphate dehydrogenase (quinone) activity"/>
    <property type="evidence" value="ECO:0007669"/>
    <property type="project" value="UniProtKB-EC"/>
</dbReference>
<proteinExistence type="inferred from homology"/>
<dbReference type="InterPro" id="IPR036188">
    <property type="entry name" value="FAD/NAD-bd_sf"/>
</dbReference>
<dbReference type="NCBIfam" id="NF009906">
    <property type="entry name" value="PRK13369.1"/>
    <property type="match status" value="1"/>
</dbReference>
<keyword evidence="3 6" id="KW-0285">Flavoprotein</keyword>
<comment type="cofactor">
    <cofactor evidence="1 6">
        <name>FAD</name>
        <dbReference type="ChEBI" id="CHEBI:57692"/>
    </cofactor>
</comment>
<comment type="catalytic activity">
    <reaction evidence="6">
        <text>a quinone + sn-glycerol 3-phosphate = dihydroxyacetone phosphate + a quinol</text>
        <dbReference type="Rhea" id="RHEA:18977"/>
        <dbReference type="ChEBI" id="CHEBI:24646"/>
        <dbReference type="ChEBI" id="CHEBI:57597"/>
        <dbReference type="ChEBI" id="CHEBI:57642"/>
        <dbReference type="ChEBI" id="CHEBI:132124"/>
        <dbReference type="EC" id="1.1.5.3"/>
    </reaction>
</comment>
<evidence type="ECO:0000256" key="6">
    <source>
        <dbReference type="RuleBase" id="RU361217"/>
    </source>
</evidence>
<dbReference type="PROSITE" id="PS00977">
    <property type="entry name" value="FAD_G3PDH_1"/>
    <property type="match status" value="1"/>
</dbReference>
<dbReference type="InterPro" id="IPR038299">
    <property type="entry name" value="DAO_C_sf"/>
</dbReference>
<dbReference type="Gene3D" id="3.30.9.10">
    <property type="entry name" value="D-Amino Acid Oxidase, subunit A, domain 2"/>
    <property type="match status" value="1"/>
</dbReference>
<dbReference type="AlphaFoldDB" id="A0A1Y0I504"/>
<keyword evidence="4" id="KW-0274">FAD</keyword>
<evidence type="ECO:0000256" key="4">
    <source>
        <dbReference type="ARBA" id="ARBA00022827"/>
    </source>
</evidence>
<protein>
    <recommendedName>
        <fullName evidence="6">Glycerol-3-phosphate dehydrogenase</fullName>
        <ecNumber evidence="6">1.1.5.3</ecNumber>
    </recommendedName>
</protein>
<comment type="similarity">
    <text evidence="2 6">Belongs to the FAD-dependent glycerol-3-phosphate dehydrogenase family.</text>
</comment>
<feature type="region of interest" description="Disordered" evidence="7">
    <location>
        <begin position="508"/>
        <end position="540"/>
    </location>
</feature>
<feature type="compositionally biased region" description="Basic and acidic residues" evidence="7">
    <location>
        <begin position="516"/>
        <end position="531"/>
    </location>
</feature>
<dbReference type="EMBL" id="CP021425">
    <property type="protein sequence ID" value="ARU55289.1"/>
    <property type="molecule type" value="Genomic_DNA"/>
</dbReference>
<dbReference type="InterPro" id="IPR006076">
    <property type="entry name" value="FAD-dep_OxRdtase"/>
</dbReference>
<evidence type="ECO:0000256" key="5">
    <source>
        <dbReference type="ARBA" id="ARBA00023002"/>
    </source>
</evidence>
<keyword evidence="5 6" id="KW-0560">Oxidoreductase</keyword>
<gene>
    <name evidence="9" type="ORF">OLMES_1207</name>
</gene>
<sequence>MSDRNQNPLDTSPSEVDVFVVGGGINGVGIATDVAGRGLSVTLCEQNDLASATSSASSKLIHGGLRYLEHYEFRLVKEALAEREILLKQAPHLVQPLRFTLPHEPHLRPFWMIRTGLFLYDHLSKRITLPGTKSVRFDGSSPLTGEIRKGLQYSDCWVDDARLVITNALQAQRHGATIMTRTKCIAAKRIESEKRWSITLQDVHTGQERTIKARALVNAAGPWVTQFIKEGLQARPVRNIRLIKGSHIIVPRFHDYEGAFILQNTDNRIVFVLPYQDDFNLIGTTDKEYVGNPSEVAIDQEEINYLTSVVNSHFKHQIKSTDIVATYSGVRPLCDDESNDPSAVTRDYTMELETAQDDMPLLSIFGGKLTTYRKLAVAATERLRPFFPDMGPNWTHNTPLPGASTGTRTVSDITNTIREVHPWLPEIMLKRYSKSYGLLSLKFLKNACKPEDLGELFGATLYQREVDYLIDEEWALSVEDIVQRRSKLFLQLNDAELQRLSEYLNQRLARQQPEAQHQKPEQKAETERKSTAENTESLSA</sequence>
<organism evidence="9 10">
    <name type="scientific">Oleiphilus messinensis</name>
    <dbReference type="NCBI Taxonomy" id="141451"/>
    <lineage>
        <taxon>Bacteria</taxon>
        <taxon>Pseudomonadati</taxon>
        <taxon>Pseudomonadota</taxon>
        <taxon>Gammaproteobacteria</taxon>
        <taxon>Oceanospirillales</taxon>
        <taxon>Oleiphilaceae</taxon>
        <taxon>Oleiphilus</taxon>
    </lineage>
</organism>
<dbReference type="GO" id="GO:0046168">
    <property type="term" value="P:glycerol-3-phosphate catabolic process"/>
    <property type="evidence" value="ECO:0007669"/>
    <property type="project" value="TreeGrafter"/>
</dbReference>
<evidence type="ECO:0000313" key="9">
    <source>
        <dbReference type="EMBL" id="ARU55289.1"/>
    </source>
</evidence>
<dbReference type="PANTHER" id="PTHR11985:SF15">
    <property type="entry name" value="GLYCEROL-3-PHOSPHATE DEHYDROGENASE, MITOCHONDRIAL"/>
    <property type="match status" value="1"/>
</dbReference>
<dbReference type="InterPro" id="IPR000447">
    <property type="entry name" value="G3P_DH_FAD-dep"/>
</dbReference>
<evidence type="ECO:0000256" key="2">
    <source>
        <dbReference type="ARBA" id="ARBA00007330"/>
    </source>
</evidence>
<dbReference type="Pfam" id="PF01266">
    <property type="entry name" value="DAO"/>
    <property type="match status" value="1"/>
</dbReference>
<dbReference type="NCBIfam" id="NF008899">
    <property type="entry name" value="PRK12266.1"/>
    <property type="match status" value="1"/>
</dbReference>
<accession>A0A1Y0I504</accession>
<name>A0A1Y0I504_9GAMM</name>
<evidence type="ECO:0000313" key="10">
    <source>
        <dbReference type="Proteomes" id="UP000196027"/>
    </source>
</evidence>
<dbReference type="SUPFAM" id="SSF54373">
    <property type="entry name" value="FAD-linked reductases, C-terminal domain"/>
    <property type="match status" value="1"/>
</dbReference>
<evidence type="ECO:0000256" key="7">
    <source>
        <dbReference type="SAM" id="MobiDB-lite"/>
    </source>
</evidence>
<keyword evidence="10" id="KW-1185">Reference proteome</keyword>
<dbReference type="PRINTS" id="PR01001">
    <property type="entry name" value="FADG3PDH"/>
</dbReference>
<dbReference type="PROSITE" id="PS00978">
    <property type="entry name" value="FAD_G3PDH_2"/>
    <property type="match status" value="1"/>
</dbReference>
<dbReference type="Gene3D" id="1.10.8.870">
    <property type="entry name" value="Alpha-glycerophosphate oxidase, cap domain"/>
    <property type="match status" value="1"/>
</dbReference>
<dbReference type="OrthoDB" id="9766796at2"/>
<dbReference type="Gene3D" id="3.50.50.60">
    <property type="entry name" value="FAD/NAD(P)-binding domain"/>
    <property type="match status" value="1"/>
</dbReference>
<dbReference type="PANTHER" id="PTHR11985">
    <property type="entry name" value="GLYCEROL-3-PHOSPHATE DEHYDROGENASE"/>
    <property type="match status" value="1"/>
</dbReference>
<evidence type="ECO:0000256" key="3">
    <source>
        <dbReference type="ARBA" id="ARBA00022630"/>
    </source>
</evidence>
<reference evidence="9 10" key="1">
    <citation type="submission" date="2017-05" db="EMBL/GenBank/DDBJ databases">
        <title>Genomic insights into alkan degradation activity of Oleiphilus messinensis.</title>
        <authorList>
            <person name="Kozyavkin S.A."/>
            <person name="Slesarev A.I."/>
            <person name="Golyshin P.N."/>
            <person name="Korzhenkov A."/>
            <person name="Golyshina O.N."/>
            <person name="Toshchakov S.V."/>
        </authorList>
    </citation>
    <scope>NUCLEOTIDE SEQUENCE [LARGE SCALE GENOMIC DNA]</scope>
    <source>
        <strain evidence="9 10">ME102</strain>
    </source>
</reference>
<evidence type="ECO:0000259" key="8">
    <source>
        <dbReference type="Pfam" id="PF01266"/>
    </source>
</evidence>
<dbReference type="KEGG" id="ome:OLMES_1207"/>
<feature type="domain" description="FAD dependent oxidoreductase" evidence="8">
    <location>
        <begin position="17"/>
        <end position="337"/>
    </location>
</feature>
<dbReference type="SUPFAM" id="SSF51905">
    <property type="entry name" value="FAD/NAD(P)-binding domain"/>
    <property type="match status" value="1"/>
</dbReference>
<evidence type="ECO:0000256" key="1">
    <source>
        <dbReference type="ARBA" id="ARBA00001974"/>
    </source>
</evidence>
<dbReference type="GO" id="GO:0009331">
    <property type="term" value="C:glycerol-3-phosphate dehydrogenase (FAD) complex"/>
    <property type="evidence" value="ECO:0007669"/>
    <property type="project" value="UniProtKB-UniRule"/>
</dbReference>
<dbReference type="EC" id="1.1.5.3" evidence="6"/>